<name>A0ABS1C146_9BACT</name>
<accession>A0ABS1C146</accession>
<proteinExistence type="predicted"/>
<dbReference type="RefSeq" id="WP_200505084.1">
    <property type="nucleotide sequence ID" value="NZ_JAEHFX010000002.1"/>
</dbReference>
<reference evidence="1 2" key="1">
    <citation type="submission" date="2020-12" db="EMBL/GenBank/DDBJ databases">
        <title>Bacterial novel species Adhaeribacter sp. BT258 isolated from soil.</title>
        <authorList>
            <person name="Jung H.-Y."/>
        </authorList>
    </citation>
    <scope>NUCLEOTIDE SEQUENCE [LARGE SCALE GENOMIC DNA]</scope>
    <source>
        <strain evidence="1 2">BT258</strain>
    </source>
</reference>
<gene>
    <name evidence="1" type="ORF">I5M27_05015</name>
</gene>
<dbReference type="EMBL" id="JAEHFX010000002">
    <property type="protein sequence ID" value="MBK0402333.1"/>
    <property type="molecule type" value="Genomic_DNA"/>
</dbReference>
<comment type="caution">
    <text evidence="1">The sequence shown here is derived from an EMBL/GenBank/DDBJ whole genome shotgun (WGS) entry which is preliminary data.</text>
</comment>
<keyword evidence="2" id="KW-1185">Reference proteome</keyword>
<evidence type="ECO:0000313" key="2">
    <source>
        <dbReference type="Proteomes" id="UP000644147"/>
    </source>
</evidence>
<sequence length="244" mass="27392">MPLIVRAQQFDPELIPENNNLFSLVGLSLNAGAHAMDLRELNKSLNALGIPKLEHEAGAVEWQLHLGNEVFMGNMFLTLLEVNQSQTYSEIASKYNYVHLSGVYAGGDLSRVLLNKRKWQIYFPSLGAHYSNFQLSFDSVSKASANSINNLTLGASSLITLKSIQNINVKAGAEFYYKTGWFKKHVYDIKFGLKTGYILPISNNPWQQENSNIIIPDLPVIDKGSYYLMFQIIGVMLELADRNN</sequence>
<evidence type="ECO:0008006" key="3">
    <source>
        <dbReference type="Google" id="ProtNLM"/>
    </source>
</evidence>
<protein>
    <recommendedName>
        <fullName evidence="3">DUF5723 domain-containing protein</fullName>
    </recommendedName>
</protein>
<evidence type="ECO:0000313" key="1">
    <source>
        <dbReference type="EMBL" id="MBK0402333.1"/>
    </source>
</evidence>
<organism evidence="1 2">
    <name type="scientific">Adhaeribacter terrigena</name>
    <dbReference type="NCBI Taxonomy" id="2793070"/>
    <lineage>
        <taxon>Bacteria</taxon>
        <taxon>Pseudomonadati</taxon>
        <taxon>Bacteroidota</taxon>
        <taxon>Cytophagia</taxon>
        <taxon>Cytophagales</taxon>
        <taxon>Hymenobacteraceae</taxon>
        <taxon>Adhaeribacter</taxon>
    </lineage>
</organism>
<dbReference type="Proteomes" id="UP000644147">
    <property type="component" value="Unassembled WGS sequence"/>
</dbReference>